<dbReference type="Proteomes" id="UP000579945">
    <property type="component" value="Unassembled WGS sequence"/>
</dbReference>
<evidence type="ECO:0000256" key="1">
    <source>
        <dbReference type="SAM" id="SignalP"/>
    </source>
</evidence>
<proteinExistence type="predicted"/>
<evidence type="ECO:0000313" key="2">
    <source>
        <dbReference type="EMBL" id="MBB3726169.1"/>
    </source>
</evidence>
<evidence type="ECO:0008006" key="4">
    <source>
        <dbReference type="Google" id="ProtNLM"/>
    </source>
</evidence>
<organism evidence="2 3">
    <name type="scientific">Nonomuraea dietziae</name>
    <dbReference type="NCBI Taxonomy" id="65515"/>
    <lineage>
        <taxon>Bacteria</taxon>
        <taxon>Bacillati</taxon>
        <taxon>Actinomycetota</taxon>
        <taxon>Actinomycetes</taxon>
        <taxon>Streptosporangiales</taxon>
        <taxon>Streptosporangiaceae</taxon>
        <taxon>Nonomuraea</taxon>
    </lineage>
</organism>
<dbReference type="EMBL" id="JACIBV010000001">
    <property type="protein sequence ID" value="MBB3726169.1"/>
    <property type="molecule type" value="Genomic_DNA"/>
</dbReference>
<evidence type="ECO:0000313" key="3">
    <source>
        <dbReference type="Proteomes" id="UP000579945"/>
    </source>
</evidence>
<sequence>MKIRILAAIAVALAMLGLPGTALADPGHGAIRYASAKGCVKKDGATVPCGTWRLVSHEGKVTLLRDAQLRAVGANGKEVDYAVAPLAVSGDGRKVAYFRKDGRLAVRTVHGGVTLLPKDALPPRTNQYDVVLQLSDDGARLAVVTSRVRLFDTATGNKLGTLPRYQNFIGFSGDGDRVLTSADGDESVMEMHVFDLAGRRLLSGTPPQLVAGNGPYALSADGRTIAVHVAGSKVALYDLHSDQMVSSHPIKLPKEGTVHKLDWTGDNQVTLHVSQYPEGKATRMTVMQHDVTSGATRVRDSYSMLKDTFVFAACGG</sequence>
<dbReference type="GeneID" id="95388546"/>
<dbReference type="AlphaFoldDB" id="A0A7W5V609"/>
<name>A0A7W5V609_9ACTN</name>
<keyword evidence="3" id="KW-1185">Reference proteome</keyword>
<comment type="caution">
    <text evidence="2">The sequence shown here is derived from an EMBL/GenBank/DDBJ whole genome shotgun (WGS) entry which is preliminary data.</text>
</comment>
<dbReference type="RefSeq" id="WP_183645658.1">
    <property type="nucleotide sequence ID" value="NZ_JACIBV010000001.1"/>
</dbReference>
<dbReference type="Gene3D" id="2.130.10.10">
    <property type="entry name" value="YVTN repeat-like/Quinoprotein amine dehydrogenase"/>
    <property type="match status" value="1"/>
</dbReference>
<protein>
    <recommendedName>
        <fullName evidence="4">WD40 repeat domain-containing protein</fullName>
    </recommendedName>
</protein>
<gene>
    <name evidence="2" type="ORF">FHR33_002029</name>
</gene>
<dbReference type="InterPro" id="IPR011044">
    <property type="entry name" value="Quino_amine_DH_bsu"/>
</dbReference>
<feature type="chain" id="PRO_5031251788" description="WD40 repeat domain-containing protein" evidence="1">
    <location>
        <begin position="25"/>
        <end position="316"/>
    </location>
</feature>
<keyword evidence="1" id="KW-0732">Signal</keyword>
<dbReference type="InterPro" id="IPR015943">
    <property type="entry name" value="WD40/YVTN_repeat-like_dom_sf"/>
</dbReference>
<accession>A0A7W5V609</accession>
<feature type="signal peptide" evidence="1">
    <location>
        <begin position="1"/>
        <end position="24"/>
    </location>
</feature>
<dbReference type="SUPFAM" id="SSF50969">
    <property type="entry name" value="YVTN repeat-like/Quinoprotein amine dehydrogenase"/>
    <property type="match status" value="1"/>
</dbReference>
<reference evidence="2 3" key="1">
    <citation type="submission" date="2020-08" db="EMBL/GenBank/DDBJ databases">
        <title>Sequencing the genomes of 1000 actinobacteria strains.</title>
        <authorList>
            <person name="Klenk H.-P."/>
        </authorList>
    </citation>
    <scope>NUCLEOTIDE SEQUENCE [LARGE SCALE GENOMIC DNA]</scope>
    <source>
        <strain evidence="2 3">DSM 44320</strain>
    </source>
</reference>